<feature type="transmembrane region" description="Helical" evidence="8">
    <location>
        <begin position="364"/>
        <end position="380"/>
    </location>
</feature>
<evidence type="ECO:0000313" key="9">
    <source>
        <dbReference type="EMBL" id="PWR74317.1"/>
    </source>
</evidence>
<feature type="transmembrane region" description="Helical" evidence="8">
    <location>
        <begin position="298"/>
        <end position="318"/>
    </location>
</feature>
<evidence type="ECO:0000256" key="6">
    <source>
        <dbReference type="ARBA" id="ARBA00022989"/>
    </source>
</evidence>
<keyword evidence="6 8" id="KW-1133">Transmembrane helix</keyword>
<dbReference type="InterPro" id="IPR006042">
    <property type="entry name" value="Xan_ur_permease"/>
</dbReference>
<dbReference type="PANTHER" id="PTHR42810:SF4">
    <property type="entry name" value="URIC ACID TRANSPORTER UACT"/>
    <property type="match status" value="1"/>
</dbReference>
<keyword evidence="5 8" id="KW-0812">Transmembrane</keyword>
<evidence type="ECO:0000256" key="8">
    <source>
        <dbReference type="SAM" id="Phobius"/>
    </source>
</evidence>
<evidence type="ECO:0000256" key="2">
    <source>
        <dbReference type="ARBA" id="ARBA00008821"/>
    </source>
</evidence>
<sequence>MNTDDIPVNSVPSLSLLIPLSIQHLFAMFGATVLVPVLLGINPATILLFNGIGTLIFLIICQWKVPAYLGSSFAYIAPSLLIIGSYGYGAALSGYIATGIFFLISALIIYWVGTNWVKILFPDVVMGSVVAVIGLALAPTAAKLSGLSLDNSDFNIVAISLFTLLVTLICMTVFKGFLRVIPVLVGIICGSSLAVLLGYFSFDKIIEAPWLAFPPIYSPEWSIHAIIILIPAFFVTLVELIGHLEVTGSIVGSDMMKDPGLFRVVAAKGIACTISGFFGSTPNTTYSENIGVMAITRVYSTTVFAASAVFAILISFCGKFSSAIMSIPDPVIGGISLLLFGVIAVQGFRMLIDAKVDFSKIKNMVLVSIILVVGCSGAVMKLGPYNMEGMSLATIIGIFLNLFFIALSKYGIVCE</sequence>
<dbReference type="NCBIfam" id="NF007995">
    <property type="entry name" value="PRK10720.1"/>
    <property type="match status" value="1"/>
</dbReference>
<dbReference type="OrthoDB" id="76842at2157"/>
<evidence type="ECO:0000256" key="4">
    <source>
        <dbReference type="ARBA" id="ARBA00022475"/>
    </source>
</evidence>
<feature type="transmembrane region" description="Helical" evidence="8">
    <location>
        <begin position="20"/>
        <end position="39"/>
    </location>
</feature>
<name>A0A2V2ND73_9EURY</name>
<evidence type="ECO:0000256" key="7">
    <source>
        <dbReference type="ARBA" id="ARBA00023136"/>
    </source>
</evidence>
<gene>
    <name evidence="9" type="ORF">DK846_03995</name>
</gene>
<comment type="subcellular location">
    <subcellularLocation>
        <location evidence="1">Cell membrane</location>
        <topology evidence="1">Multi-pass membrane protein</topology>
    </subcellularLocation>
</comment>
<comment type="caution">
    <text evidence="9">The sequence shown here is derived from an EMBL/GenBank/DDBJ whole genome shotgun (WGS) entry which is preliminary data.</text>
</comment>
<dbReference type="NCBIfam" id="TIGR00801">
    <property type="entry name" value="ncs2"/>
    <property type="match status" value="1"/>
</dbReference>
<feature type="transmembrane region" description="Helical" evidence="8">
    <location>
        <begin position="46"/>
        <end position="65"/>
    </location>
</feature>
<evidence type="ECO:0000256" key="1">
    <source>
        <dbReference type="ARBA" id="ARBA00004651"/>
    </source>
</evidence>
<accession>A0A2V2ND73</accession>
<keyword evidence="10" id="KW-1185">Reference proteome</keyword>
<feature type="transmembrane region" description="Helical" evidence="8">
    <location>
        <begin position="330"/>
        <end position="352"/>
    </location>
</feature>
<dbReference type="Proteomes" id="UP000245657">
    <property type="component" value="Unassembled WGS sequence"/>
</dbReference>
<protein>
    <submittedName>
        <fullName evidence="9">Uracil permease</fullName>
    </submittedName>
</protein>
<keyword evidence="7 8" id="KW-0472">Membrane</keyword>
<proteinExistence type="inferred from homology"/>
<comment type="similarity">
    <text evidence="2">Belongs to the nucleobase:cation symporter-2 (NCS2) (TC 2.A.40) family.</text>
</comment>
<feature type="transmembrane region" description="Helical" evidence="8">
    <location>
        <begin position="85"/>
        <end position="112"/>
    </location>
</feature>
<evidence type="ECO:0000313" key="10">
    <source>
        <dbReference type="Proteomes" id="UP000245657"/>
    </source>
</evidence>
<organism evidence="9 10">
    <name type="scientific">Methanospirillum lacunae</name>
    <dbReference type="NCBI Taxonomy" id="668570"/>
    <lineage>
        <taxon>Archaea</taxon>
        <taxon>Methanobacteriati</taxon>
        <taxon>Methanobacteriota</taxon>
        <taxon>Stenosarchaea group</taxon>
        <taxon>Methanomicrobia</taxon>
        <taxon>Methanomicrobiales</taxon>
        <taxon>Methanospirillaceae</taxon>
        <taxon>Methanospirillum</taxon>
    </lineage>
</organism>
<evidence type="ECO:0000256" key="5">
    <source>
        <dbReference type="ARBA" id="ARBA00022692"/>
    </source>
</evidence>
<dbReference type="Pfam" id="PF00860">
    <property type="entry name" value="Xan_ur_permease"/>
    <property type="match status" value="1"/>
</dbReference>
<feature type="transmembrane region" description="Helical" evidence="8">
    <location>
        <begin position="154"/>
        <end position="174"/>
    </location>
</feature>
<dbReference type="EMBL" id="QGMY01000002">
    <property type="protein sequence ID" value="PWR74317.1"/>
    <property type="molecule type" value="Genomic_DNA"/>
</dbReference>
<dbReference type="GO" id="GO:0042907">
    <property type="term" value="F:xanthine transmembrane transporter activity"/>
    <property type="evidence" value="ECO:0007669"/>
    <property type="project" value="TreeGrafter"/>
</dbReference>
<dbReference type="GeneID" id="97549698"/>
<keyword evidence="4" id="KW-1003">Cell membrane</keyword>
<dbReference type="RefSeq" id="WP_109967596.1">
    <property type="nucleotide sequence ID" value="NZ_CP176093.1"/>
</dbReference>
<keyword evidence="3" id="KW-0813">Transport</keyword>
<feature type="transmembrane region" description="Helical" evidence="8">
    <location>
        <begin position="392"/>
        <end position="412"/>
    </location>
</feature>
<dbReference type="GO" id="GO:0005886">
    <property type="term" value="C:plasma membrane"/>
    <property type="evidence" value="ECO:0007669"/>
    <property type="project" value="UniProtKB-SubCell"/>
</dbReference>
<dbReference type="PANTHER" id="PTHR42810">
    <property type="entry name" value="PURINE PERMEASE C1399.01C-RELATED"/>
    <property type="match status" value="1"/>
</dbReference>
<feature type="transmembrane region" description="Helical" evidence="8">
    <location>
        <begin position="124"/>
        <end position="142"/>
    </location>
</feature>
<dbReference type="AlphaFoldDB" id="A0A2V2ND73"/>
<reference evidence="9 10" key="1">
    <citation type="submission" date="2018-05" db="EMBL/GenBank/DDBJ databases">
        <title>Draft genome of Methanospirillum lacunae Ki8-1.</title>
        <authorList>
            <person name="Dueholm M.S."/>
            <person name="Nielsen P.H."/>
            <person name="Bakmann L.F."/>
            <person name="Otzen D.E."/>
        </authorList>
    </citation>
    <scope>NUCLEOTIDE SEQUENCE [LARGE SCALE GENOMIC DNA]</scope>
    <source>
        <strain evidence="9 10">Ki8-1</strain>
    </source>
</reference>
<feature type="transmembrane region" description="Helical" evidence="8">
    <location>
        <begin position="221"/>
        <end position="241"/>
    </location>
</feature>
<dbReference type="PROSITE" id="PS01116">
    <property type="entry name" value="XANTH_URACIL_PERMASE"/>
    <property type="match status" value="1"/>
</dbReference>
<evidence type="ECO:0000256" key="3">
    <source>
        <dbReference type="ARBA" id="ARBA00022448"/>
    </source>
</evidence>
<feature type="transmembrane region" description="Helical" evidence="8">
    <location>
        <begin position="181"/>
        <end position="201"/>
    </location>
</feature>
<dbReference type="InterPro" id="IPR006043">
    <property type="entry name" value="NCS2"/>
</dbReference>